<dbReference type="GO" id="GO:0009251">
    <property type="term" value="P:glucan catabolic process"/>
    <property type="evidence" value="ECO:0007669"/>
    <property type="project" value="TreeGrafter"/>
</dbReference>
<evidence type="ECO:0000259" key="2">
    <source>
        <dbReference type="PROSITE" id="PS51762"/>
    </source>
</evidence>
<proteinExistence type="predicted"/>
<reference evidence="3 4" key="1">
    <citation type="submission" date="2019-07" db="EMBL/GenBank/DDBJ databases">
        <title>Finished genome of Venturia effusa.</title>
        <authorList>
            <person name="Young C.A."/>
            <person name="Cox M.P."/>
            <person name="Ganley A.R.D."/>
            <person name="David W.J."/>
        </authorList>
    </citation>
    <scope>NUCLEOTIDE SEQUENCE [LARGE SCALE GENOMIC DNA]</scope>
    <source>
        <strain evidence="4">albino</strain>
    </source>
</reference>
<dbReference type="InterPro" id="IPR000757">
    <property type="entry name" value="Beta-glucanase-like"/>
</dbReference>
<dbReference type="PROSITE" id="PS51762">
    <property type="entry name" value="GH16_2"/>
    <property type="match status" value="1"/>
</dbReference>
<feature type="domain" description="GH16" evidence="2">
    <location>
        <begin position="20"/>
        <end position="282"/>
    </location>
</feature>
<gene>
    <name evidence="3" type="ORF">FKW77_003258</name>
</gene>
<evidence type="ECO:0000313" key="3">
    <source>
        <dbReference type="EMBL" id="QDS73219.1"/>
    </source>
</evidence>
<keyword evidence="1" id="KW-0732">Signal</keyword>
<dbReference type="InterPro" id="IPR013320">
    <property type="entry name" value="ConA-like_dom_sf"/>
</dbReference>
<evidence type="ECO:0000313" key="4">
    <source>
        <dbReference type="Proteomes" id="UP000316270"/>
    </source>
</evidence>
<evidence type="ECO:0000256" key="1">
    <source>
        <dbReference type="SAM" id="SignalP"/>
    </source>
</evidence>
<dbReference type="Gene3D" id="2.60.120.200">
    <property type="match status" value="1"/>
</dbReference>
<feature type="chain" id="PRO_5021822519" description="GH16 domain-containing protein" evidence="1">
    <location>
        <begin position="22"/>
        <end position="316"/>
    </location>
</feature>
<sequence length="316" mass="34782">MLKLINSMLFLISIILGSTTAWTLTDTYNASNWDRGMWVETRVTNGEYVRYLDKNQALSSGLLRTQNNQIYMGVDISRGLDWASGIGRDSVRLRTNKAYNAGTLVIGDFAHMPSNTCGIWPSFWMVGTEWPKDGEIDIMEGVNQMTQNQITIHTRPGCVPRVGDGGQSGARTGFADCGGNNGDIGCDVFNTKQEGWGNGFNNAGGGLYAVLWTRDAIKVWSWTHSQAPWDAQHGDSVNSDAWGQPVANWAGCDFGDFFNDLTIIINTSFCGGWAGAVWKDGSCKALANECYQYVASNPQVYTEAYWLINSIKVFAQ</sequence>
<dbReference type="GO" id="GO:0004553">
    <property type="term" value="F:hydrolase activity, hydrolyzing O-glycosyl compounds"/>
    <property type="evidence" value="ECO:0007669"/>
    <property type="project" value="InterPro"/>
</dbReference>
<dbReference type="AlphaFoldDB" id="A0A517LC55"/>
<dbReference type="PANTHER" id="PTHR10963:SF24">
    <property type="entry name" value="GLYCOSIDASE C21B10.07-RELATED"/>
    <property type="match status" value="1"/>
</dbReference>
<dbReference type="InterPro" id="IPR050546">
    <property type="entry name" value="Glycosyl_Hydrlase_16"/>
</dbReference>
<feature type="signal peptide" evidence="1">
    <location>
        <begin position="1"/>
        <end position="21"/>
    </location>
</feature>
<keyword evidence="4" id="KW-1185">Reference proteome</keyword>
<dbReference type="SUPFAM" id="SSF49899">
    <property type="entry name" value="Concanavalin A-like lectins/glucanases"/>
    <property type="match status" value="1"/>
</dbReference>
<organism evidence="3 4">
    <name type="scientific">Venturia effusa</name>
    <dbReference type="NCBI Taxonomy" id="50376"/>
    <lineage>
        <taxon>Eukaryota</taxon>
        <taxon>Fungi</taxon>
        <taxon>Dikarya</taxon>
        <taxon>Ascomycota</taxon>
        <taxon>Pezizomycotina</taxon>
        <taxon>Dothideomycetes</taxon>
        <taxon>Pleosporomycetidae</taxon>
        <taxon>Venturiales</taxon>
        <taxon>Venturiaceae</taxon>
        <taxon>Venturia</taxon>
    </lineage>
</organism>
<dbReference type="PANTHER" id="PTHR10963">
    <property type="entry name" value="GLYCOSYL HYDROLASE-RELATED"/>
    <property type="match status" value="1"/>
</dbReference>
<accession>A0A517LC55</accession>
<name>A0A517LC55_9PEZI</name>
<dbReference type="STRING" id="50376.A0A517LC55"/>
<dbReference type="Proteomes" id="UP000316270">
    <property type="component" value="Chromosome 9"/>
</dbReference>
<dbReference type="EMBL" id="CP042193">
    <property type="protein sequence ID" value="QDS73219.1"/>
    <property type="molecule type" value="Genomic_DNA"/>
</dbReference>
<dbReference type="OrthoDB" id="192832at2759"/>
<protein>
    <recommendedName>
        <fullName evidence="2">GH16 domain-containing protein</fullName>
    </recommendedName>
</protein>
<dbReference type="Pfam" id="PF26113">
    <property type="entry name" value="GH16_XgeA"/>
    <property type="match status" value="1"/>
</dbReference>